<sequence>MRSLEPVHVSSSLFPSVVSLLRITQPIRSFTPSFSGTRRLALSLLPGPCRQRFMTAQD</sequence>
<evidence type="ECO:0000313" key="1">
    <source>
        <dbReference type="EMBL" id="CED85104.1"/>
    </source>
</evidence>
<dbReference type="AlphaFoldDB" id="A0A0F7SWE8"/>
<protein>
    <submittedName>
        <fullName evidence="1">Uncharacterized protein</fullName>
    </submittedName>
</protein>
<reference evidence="1" key="1">
    <citation type="submission" date="2014-08" db="EMBL/GenBank/DDBJ databases">
        <authorList>
            <person name="Sharma Rahul"/>
            <person name="Thines Marco"/>
        </authorList>
    </citation>
    <scope>NUCLEOTIDE SEQUENCE</scope>
</reference>
<dbReference type="EMBL" id="LN483332">
    <property type="protein sequence ID" value="CED85104.1"/>
    <property type="molecule type" value="Genomic_DNA"/>
</dbReference>
<organism evidence="1">
    <name type="scientific">Phaffia rhodozyma</name>
    <name type="common">Yeast</name>
    <name type="synonym">Xanthophyllomyces dendrorhous</name>
    <dbReference type="NCBI Taxonomy" id="264483"/>
    <lineage>
        <taxon>Eukaryota</taxon>
        <taxon>Fungi</taxon>
        <taxon>Dikarya</taxon>
        <taxon>Basidiomycota</taxon>
        <taxon>Agaricomycotina</taxon>
        <taxon>Tremellomycetes</taxon>
        <taxon>Cystofilobasidiales</taxon>
        <taxon>Mrakiaceae</taxon>
        <taxon>Phaffia</taxon>
    </lineage>
</organism>
<accession>A0A0F7SWE8</accession>
<proteinExistence type="predicted"/>
<name>A0A0F7SWE8_PHARH</name>